<dbReference type="EMBL" id="CAJHNH020002155">
    <property type="protein sequence ID" value="CAG5125761.1"/>
    <property type="molecule type" value="Genomic_DNA"/>
</dbReference>
<gene>
    <name evidence="2" type="ORF">CUNI_LOCUS11319</name>
</gene>
<reference evidence="2" key="1">
    <citation type="submission" date="2021-04" db="EMBL/GenBank/DDBJ databases">
        <authorList>
            <consortium name="Molecular Ecology Group"/>
        </authorList>
    </citation>
    <scope>NUCLEOTIDE SEQUENCE</scope>
</reference>
<dbReference type="PANTHER" id="PTHR32026">
    <property type="entry name" value="METHYLTRANSFERASE-LIKE PROTEIN 24"/>
    <property type="match status" value="1"/>
</dbReference>
<evidence type="ECO:0000313" key="2">
    <source>
        <dbReference type="EMBL" id="CAG5125761.1"/>
    </source>
</evidence>
<evidence type="ECO:0000313" key="3">
    <source>
        <dbReference type="Proteomes" id="UP000678393"/>
    </source>
</evidence>
<dbReference type="Pfam" id="PF13383">
    <property type="entry name" value="Methyltransf_22"/>
    <property type="match status" value="1"/>
</dbReference>
<sequence>YLAAPVRYTCKTPKKVGNWVICQDEPYTIQPPCLVYSFGINREYQFDDAMAKMGCEVHMFDPSMKEKDHMRGTAAFHNMGISSYNTDAFLPRRDDYVKDNQTWKMRTVKTIMKELGHENRVIDVFKMDVEGSEWTVIDNMLETDVFKFIRQFDLEYHLFHDYPPPEEYVHFYQVFTGLREIGFREYFSSQYKRETKRGSFRYQTDMAYVNALFDRTSKSTDQSSTH</sequence>
<dbReference type="SUPFAM" id="SSF53335">
    <property type="entry name" value="S-adenosyl-L-methionine-dependent methyltransferases"/>
    <property type="match status" value="1"/>
</dbReference>
<keyword evidence="3" id="KW-1185">Reference proteome</keyword>
<organism evidence="2 3">
    <name type="scientific">Candidula unifasciata</name>
    <dbReference type="NCBI Taxonomy" id="100452"/>
    <lineage>
        <taxon>Eukaryota</taxon>
        <taxon>Metazoa</taxon>
        <taxon>Spiralia</taxon>
        <taxon>Lophotrochozoa</taxon>
        <taxon>Mollusca</taxon>
        <taxon>Gastropoda</taxon>
        <taxon>Heterobranchia</taxon>
        <taxon>Euthyneura</taxon>
        <taxon>Panpulmonata</taxon>
        <taxon>Eupulmonata</taxon>
        <taxon>Stylommatophora</taxon>
        <taxon>Helicina</taxon>
        <taxon>Helicoidea</taxon>
        <taxon>Geomitridae</taxon>
        <taxon>Candidula</taxon>
    </lineage>
</organism>
<dbReference type="InterPro" id="IPR025714">
    <property type="entry name" value="Methyltranfer_dom"/>
</dbReference>
<dbReference type="AlphaFoldDB" id="A0A8S3ZFH2"/>
<name>A0A8S3ZFH2_9EUPU</name>
<feature type="domain" description="Methyltransferase" evidence="1">
    <location>
        <begin position="9"/>
        <end position="176"/>
    </location>
</feature>
<dbReference type="Gene3D" id="3.40.50.150">
    <property type="entry name" value="Vaccinia Virus protein VP39"/>
    <property type="match status" value="1"/>
</dbReference>
<evidence type="ECO:0000259" key="1">
    <source>
        <dbReference type="Pfam" id="PF13383"/>
    </source>
</evidence>
<feature type="non-terminal residue" evidence="2">
    <location>
        <position position="226"/>
    </location>
</feature>
<dbReference type="OrthoDB" id="10006218at2759"/>
<accession>A0A8S3ZFH2</accession>
<dbReference type="PANTHER" id="PTHR32026:SF10">
    <property type="entry name" value="METHYLTRANSFERASE-LIKE PROTEIN 24-RELATED"/>
    <property type="match status" value="1"/>
</dbReference>
<comment type="caution">
    <text evidence="2">The sequence shown here is derived from an EMBL/GenBank/DDBJ whole genome shotgun (WGS) entry which is preliminary data.</text>
</comment>
<dbReference type="InterPro" id="IPR026913">
    <property type="entry name" value="METTL24"/>
</dbReference>
<dbReference type="Proteomes" id="UP000678393">
    <property type="component" value="Unassembled WGS sequence"/>
</dbReference>
<proteinExistence type="predicted"/>
<protein>
    <recommendedName>
        <fullName evidence="1">Methyltransferase domain-containing protein</fullName>
    </recommendedName>
</protein>
<dbReference type="InterPro" id="IPR029063">
    <property type="entry name" value="SAM-dependent_MTases_sf"/>
</dbReference>